<name>A0A0V0HH22_SOLCH</name>
<protein>
    <submittedName>
        <fullName evidence="1">Putative ovule protein</fullName>
    </submittedName>
</protein>
<proteinExistence type="predicted"/>
<evidence type="ECO:0000313" key="1">
    <source>
        <dbReference type="EMBL" id="JAP19290.1"/>
    </source>
</evidence>
<reference evidence="1" key="1">
    <citation type="submission" date="2015-12" db="EMBL/GenBank/DDBJ databases">
        <title>Gene expression during late stages of embryo sac development: a critical building block for successful pollen-pistil interactions.</title>
        <authorList>
            <person name="Liu Y."/>
            <person name="Joly V."/>
            <person name="Sabar M."/>
            <person name="Matton D.P."/>
        </authorList>
    </citation>
    <scope>NUCLEOTIDE SEQUENCE</scope>
</reference>
<accession>A0A0V0HH22</accession>
<sequence>MRSFCQIGGLFDLPEVLWVGDKISSRPFRIIGEISGSSPGATPIVSSTSIGTFCGRRVTSDPDGKRATLKGVVGRIGASDWRDSCRTSYVRGADD</sequence>
<organism evidence="1">
    <name type="scientific">Solanum chacoense</name>
    <name type="common">Chaco potato</name>
    <dbReference type="NCBI Taxonomy" id="4108"/>
    <lineage>
        <taxon>Eukaryota</taxon>
        <taxon>Viridiplantae</taxon>
        <taxon>Streptophyta</taxon>
        <taxon>Embryophyta</taxon>
        <taxon>Tracheophyta</taxon>
        <taxon>Spermatophyta</taxon>
        <taxon>Magnoliopsida</taxon>
        <taxon>eudicotyledons</taxon>
        <taxon>Gunneridae</taxon>
        <taxon>Pentapetalae</taxon>
        <taxon>asterids</taxon>
        <taxon>lamiids</taxon>
        <taxon>Solanales</taxon>
        <taxon>Solanaceae</taxon>
        <taxon>Solanoideae</taxon>
        <taxon>Solaneae</taxon>
        <taxon>Solanum</taxon>
    </lineage>
</organism>
<dbReference type="AlphaFoldDB" id="A0A0V0HH22"/>
<dbReference type="EMBL" id="GEDG01020238">
    <property type="protein sequence ID" value="JAP19290.1"/>
    <property type="molecule type" value="Transcribed_RNA"/>
</dbReference>